<dbReference type="InterPro" id="IPR057561">
    <property type="entry name" value="NADase_transloc"/>
</dbReference>
<protein>
    <recommendedName>
        <fullName evidence="1">NAD glycohydrolase translocation F5/8 type C domain-containing protein</fullName>
    </recommendedName>
</protein>
<dbReference type="RefSeq" id="WP_100711105.1">
    <property type="nucleotide sequence ID" value="NZ_NPDR01000006.1"/>
</dbReference>
<evidence type="ECO:0000259" key="1">
    <source>
        <dbReference type="Pfam" id="PF25302"/>
    </source>
</evidence>
<proteinExistence type="predicted"/>
<feature type="domain" description="NAD glycohydrolase translocation F5/8 type C" evidence="1">
    <location>
        <begin position="110"/>
        <end position="258"/>
    </location>
</feature>
<organism evidence="2 3">
    <name type="scientific">Leptospira saintgironsiae</name>
    <dbReference type="NCBI Taxonomy" id="2023183"/>
    <lineage>
        <taxon>Bacteria</taxon>
        <taxon>Pseudomonadati</taxon>
        <taxon>Spirochaetota</taxon>
        <taxon>Spirochaetia</taxon>
        <taxon>Leptospirales</taxon>
        <taxon>Leptospiraceae</taxon>
        <taxon>Leptospira</taxon>
    </lineage>
</organism>
<dbReference type="NCBIfam" id="NF047619">
    <property type="entry name" value="NADase_discoid"/>
    <property type="match status" value="1"/>
</dbReference>
<evidence type="ECO:0000313" key="2">
    <source>
        <dbReference type="EMBL" id="PJZ48482.1"/>
    </source>
</evidence>
<accession>A0A2M9YA95</accession>
<dbReference type="Proteomes" id="UP000231926">
    <property type="component" value="Unassembled WGS sequence"/>
</dbReference>
<name>A0A2M9YA95_9LEPT</name>
<gene>
    <name evidence="2" type="ORF">CH362_14875</name>
</gene>
<comment type="caution">
    <text evidence="2">The sequence shown here is derived from an EMBL/GenBank/DDBJ whole genome shotgun (WGS) entry which is preliminary data.</text>
</comment>
<dbReference type="AlphaFoldDB" id="A0A2M9YA95"/>
<dbReference type="OrthoDB" id="85718at2"/>
<sequence>MAKQIKIFLLFLSIIYVGEILPQAYDGTPCQNASNPTLLQQITNNKLPDMYIGDSVQQRNRDNYNGYDRYHTKNWASSILMPKTPLPKVPKEMDFDNEIQFVNRVNLSCLYSPYSLMDKDVSTAWSEGVEGDGIGEVVLAYVDVRRPIKIWTGFGKSAALFIANNRPKEIRVHVLESGYYSVGQSNFVLGQFRKLGVHSVILLDLNGYQKLEIPTYKLKGAPSPNKDSKERLYHSVIAIEILSVYKGDKYSDTLITEVLNE</sequence>
<keyword evidence="3" id="KW-1185">Reference proteome</keyword>
<dbReference type="EMBL" id="NPDR01000006">
    <property type="protein sequence ID" value="PJZ48482.1"/>
    <property type="molecule type" value="Genomic_DNA"/>
</dbReference>
<evidence type="ECO:0000313" key="3">
    <source>
        <dbReference type="Proteomes" id="UP000231926"/>
    </source>
</evidence>
<dbReference type="Pfam" id="PF25302">
    <property type="entry name" value="NADase_transloc"/>
    <property type="match status" value="1"/>
</dbReference>
<reference evidence="2 3" key="1">
    <citation type="submission" date="2017-07" db="EMBL/GenBank/DDBJ databases">
        <title>Leptospira spp. isolated from tropical soils.</title>
        <authorList>
            <person name="Thibeaux R."/>
            <person name="Iraola G."/>
            <person name="Ferres I."/>
            <person name="Bierque E."/>
            <person name="Girault D."/>
            <person name="Soupe-Gilbert M.-E."/>
            <person name="Picardeau M."/>
            <person name="Goarant C."/>
        </authorList>
    </citation>
    <scope>NUCLEOTIDE SEQUENCE [LARGE SCALE GENOMIC DNA]</scope>
    <source>
        <strain evidence="2 3">FH4-C-A2</strain>
    </source>
</reference>